<sequence length="247" mass="27331">LDWTRTISTDGSLGTRYTYVAARNALIMVIGESSTSWLQAHPGGALAILHFVGRDASDEIDAFHAEQTLDNRVKKYIIGKAQLSKDGLWEPLTPPVAVGWVRKNDGKGKGEKWVQEASPRTKADDETLLTSEILLVENTGSNSKEKTSKKDVEPTIDILNPPPATLSLEEQTRHSVAYQELHKRVTEAGLYDTPYLTGALFLGLVWHQLTFTAHDLGHMGVTHNWVLDRLLGTFIADFLGGLSIGWW</sequence>
<protein>
    <submittedName>
        <fullName evidence="1">10158_t:CDS:1</fullName>
    </submittedName>
</protein>
<gene>
    <name evidence="1" type="ORF">ACOLOM_LOCUS12478</name>
</gene>
<evidence type="ECO:0000313" key="2">
    <source>
        <dbReference type="Proteomes" id="UP000789525"/>
    </source>
</evidence>
<dbReference type="Proteomes" id="UP000789525">
    <property type="component" value="Unassembled WGS sequence"/>
</dbReference>
<organism evidence="1 2">
    <name type="scientific">Acaulospora colombiana</name>
    <dbReference type="NCBI Taxonomy" id="27376"/>
    <lineage>
        <taxon>Eukaryota</taxon>
        <taxon>Fungi</taxon>
        <taxon>Fungi incertae sedis</taxon>
        <taxon>Mucoromycota</taxon>
        <taxon>Glomeromycotina</taxon>
        <taxon>Glomeromycetes</taxon>
        <taxon>Diversisporales</taxon>
        <taxon>Acaulosporaceae</taxon>
        <taxon>Acaulospora</taxon>
    </lineage>
</organism>
<name>A0ACA9QDD4_9GLOM</name>
<reference evidence="1" key="1">
    <citation type="submission" date="2021-06" db="EMBL/GenBank/DDBJ databases">
        <authorList>
            <person name="Kallberg Y."/>
            <person name="Tangrot J."/>
            <person name="Rosling A."/>
        </authorList>
    </citation>
    <scope>NUCLEOTIDE SEQUENCE</scope>
    <source>
        <strain evidence="1">CL356</strain>
    </source>
</reference>
<keyword evidence="2" id="KW-1185">Reference proteome</keyword>
<feature type="non-terminal residue" evidence="1">
    <location>
        <position position="247"/>
    </location>
</feature>
<feature type="non-terminal residue" evidence="1">
    <location>
        <position position="1"/>
    </location>
</feature>
<accession>A0ACA9QDD4</accession>
<evidence type="ECO:0000313" key="1">
    <source>
        <dbReference type="EMBL" id="CAG8746580.1"/>
    </source>
</evidence>
<dbReference type="EMBL" id="CAJVPT010050785">
    <property type="protein sequence ID" value="CAG8746580.1"/>
    <property type="molecule type" value="Genomic_DNA"/>
</dbReference>
<comment type="caution">
    <text evidence="1">The sequence shown here is derived from an EMBL/GenBank/DDBJ whole genome shotgun (WGS) entry which is preliminary data.</text>
</comment>
<proteinExistence type="predicted"/>